<evidence type="ECO:0000313" key="2">
    <source>
        <dbReference type="EMBL" id="WVY96946.1"/>
    </source>
</evidence>
<sequence>MTSEGIGNWPGVLFKDDDSTSEDYEIGEVREDDEVEEILNELLLEGENADDTSDLEHIIWVSGDSIQAYEAFEDVVVFDTVHQINPYDMPLGLWVESLKTKDQVEVAIKELKKVIHYLKGMPEVQENSIDLEHGVLNVDECDVKNLITSTTKG</sequence>
<dbReference type="AlphaFoldDB" id="A0AAQ3MTQ1"/>
<organism evidence="2 3">
    <name type="scientific">Vigna mungo</name>
    <name type="common">Black gram</name>
    <name type="synonym">Phaseolus mungo</name>
    <dbReference type="NCBI Taxonomy" id="3915"/>
    <lineage>
        <taxon>Eukaryota</taxon>
        <taxon>Viridiplantae</taxon>
        <taxon>Streptophyta</taxon>
        <taxon>Embryophyta</taxon>
        <taxon>Tracheophyta</taxon>
        <taxon>Spermatophyta</taxon>
        <taxon>Magnoliopsida</taxon>
        <taxon>eudicotyledons</taxon>
        <taxon>Gunneridae</taxon>
        <taxon>Pentapetalae</taxon>
        <taxon>rosids</taxon>
        <taxon>fabids</taxon>
        <taxon>Fabales</taxon>
        <taxon>Fabaceae</taxon>
        <taxon>Papilionoideae</taxon>
        <taxon>50 kb inversion clade</taxon>
        <taxon>NPAAA clade</taxon>
        <taxon>indigoferoid/millettioid clade</taxon>
        <taxon>Phaseoleae</taxon>
        <taxon>Vigna</taxon>
    </lineage>
</organism>
<dbReference type="Proteomes" id="UP001374535">
    <property type="component" value="Chromosome 9"/>
</dbReference>
<feature type="region of interest" description="Disordered" evidence="1">
    <location>
        <begin position="1"/>
        <end position="23"/>
    </location>
</feature>
<protein>
    <submittedName>
        <fullName evidence="2">Uncharacterized protein</fullName>
    </submittedName>
</protein>
<evidence type="ECO:0000313" key="3">
    <source>
        <dbReference type="Proteomes" id="UP001374535"/>
    </source>
</evidence>
<proteinExistence type="predicted"/>
<keyword evidence="3" id="KW-1185">Reference proteome</keyword>
<dbReference type="EMBL" id="CP144692">
    <property type="protein sequence ID" value="WVY96946.1"/>
    <property type="molecule type" value="Genomic_DNA"/>
</dbReference>
<accession>A0AAQ3MTQ1</accession>
<name>A0AAQ3MTQ1_VIGMU</name>
<gene>
    <name evidence="2" type="ORF">V8G54_029097</name>
</gene>
<reference evidence="2 3" key="1">
    <citation type="journal article" date="2023" name="Life. Sci Alliance">
        <title>Evolutionary insights into 3D genome organization and epigenetic landscape of Vigna mungo.</title>
        <authorList>
            <person name="Junaid A."/>
            <person name="Singh B."/>
            <person name="Bhatia S."/>
        </authorList>
    </citation>
    <scope>NUCLEOTIDE SEQUENCE [LARGE SCALE GENOMIC DNA]</scope>
    <source>
        <strain evidence="2">Urdbean</strain>
    </source>
</reference>
<evidence type="ECO:0000256" key="1">
    <source>
        <dbReference type="SAM" id="MobiDB-lite"/>
    </source>
</evidence>